<dbReference type="Proteomes" id="UP000694403">
    <property type="component" value="Unplaced"/>
</dbReference>
<name>A0A8C3SM96_CHESE</name>
<dbReference type="GO" id="GO:0008625">
    <property type="term" value="P:extrinsic apoptotic signaling pathway via death domain receptors"/>
    <property type="evidence" value="ECO:0007669"/>
    <property type="project" value="TreeGrafter"/>
</dbReference>
<evidence type="ECO:0000313" key="4">
    <source>
        <dbReference type="Ensembl" id="ENSCSRP00000015743.1"/>
    </source>
</evidence>
<dbReference type="GO" id="GO:0005730">
    <property type="term" value="C:nucleolus"/>
    <property type="evidence" value="ECO:0007669"/>
    <property type="project" value="UniProtKB-SubCell"/>
</dbReference>
<evidence type="ECO:0000256" key="2">
    <source>
        <dbReference type="SAM" id="MobiDB-lite"/>
    </source>
</evidence>
<organism evidence="4 5">
    <name type="scientific">Chelydra serpentina</name>
    <name type="common">Snapping turtle</name>
    <name type="synonym">Testudo serpentina</name>
    <dbReference type="NCBI Taxonomy" id="8475"/>
    <lineage>
        <taxon>Eukaryota</taxon>
        <taxon>Metazoa</taxon>
        <taxon>Chordata</taxon>
        <taxon>Craniata</taxon>
        <taxon>Vertebrata</taxon>
        <taxon>Euteleostomi</taxon>
        <taxon>Archelosauria</taxon>
        <taxon>Testudinata</taxon>
        <taxon>Testudines</taxon>
        <taxon>Cryptodira</taxon>
        <taxon>Durocryptodira</taxon>
        <taxon>Americhelydia</taxon>
        <taxon>Chelydroidea</taxon>
        <taxon>Chelydridae</taxon>
        <taxon>Chelydra</taxon>
    </lineage>
</organism>
<comment type="subcellular location">
    <subcellularLocation>
        <location evidence="1">Nucleus</location>
        <location evidence="1">Nucleolus</location>
    </subcellularLocation>
</comment>
<dbReference type="AlphaFoldDB" id="A0A8C3SM96"/>
<reference evidence="4" key="2">
    <citation type="submission" date="2025-09" db="UniProtKB">
        <authorList>
            <consortium name="Ensembl"/>
        </authorList>
    </citation>
    <scope>IDENTIFICATION</scope>
</reference>
<dbReference type="InterPro" id="IPR038856">
    <property type="entry name" value="DEDD/DEDD2"/>
</dbReference>
<sequence length="208" mass="22744">PGLLGSGPGPGRGPWEEEECLEYYGMVSLHHMFEVIGSQLTENDPWTHPLDPRNGVELLLELERRGRCDETNFLQLLQLLRLLTRHDLLPYVTLKRPRTVSPERYTYGPSVTASHRQMDSCLGSASAETQPDQWETGSNSSKRKRVSRGRARASALGRRRGAKTVPALKQEPPSPTKVTCGRCLAHVQGPPSPTFGSGPGKALVPGGG</sequence>
<accession>A0A8C3SM96</accession>
<keyword evidence="5" id="KW-1185">Reference proteome</keyword>
<dbReference type="Ensembl" id="ENSCSRT00000016417.1">
    <property type="protein sequence ID" value="ENSCSRP00000015743.1"/>
    <property type="gene ID" value="ENSCSRG00000011974.1"/>
</dbReference>
<feature type="compositionally biased region" description="Polar residues" evidence="2">
    <location>
        <begin position="126"/>
        <end position="136"/>
    </location>
</feature>
<feature type="compositionally biased region" description="Basic residues" evidence="2">
    <location>
        <begin position="141"/>
        <end position="162"/>
    </location>
</feature>
<dbReference type="InterPro" id="IPR001875">
    <property type="entry name" value="DED_dom"/>
</dbReference>
<dbReference type="InterPro" id="IPR011029">
    <property type="entry name" value="DEATH-like_dom_sf"/>
</dbReference>
<dbReference type="GO" id="GO:0042981">
    <property type="term" value="P:regulation of apoptotic process"/>
    <property type="evidence" value="ECO:0007669"/>
    <property type="project" value="InterPro"/>
</dbReference>
<protein>
    <recommendedName>
        <fullName evidence="3">DED domain-containing protein</fullName>
    </recommendedName>
</protein>
<proteinExistence type="predicted"/>
<dbReference type="SMART" id="SM00031">
    <property type="entry name" value="DED"/>
    <property type="match status" value="1"/>
</dbReference>
<reference evidence="4" key="1">
    <citation type="submission" date="2025-08" db="UniProtKB">
        <authorList>
            <consortium name="Ensembl"/>
        </authorList>
    </citation>
    <scope>IDENTIFICATION</scope>
</reference>
<dbReference type="PANTHER" id="PTHR15205">
    <property type="entry name" value="DEATH EFFECTOR DOMAIN-CONTAINING PROTEIN"/>
    <property type="match status" value="1"/>
</dbReference>
<evidence type="ECO:0000256" key="1">
    <source>
        <dbReference type="ARBA" id="ARBA00004604"/>
    </source>
</evidence>
<feature type="domain" description="DED" evidence="3">
    <location>
        <begin position="27"/>
        <end position="94"/>
    </location>
</feature>
<dbReference type="PANTHER" id="PTHR15205:SF1">
    <property type="entry name" value="DNA-BINDING DEATH EFFECTOR DOMAIN-CONTAINING PROTEIN 2"/>
    <property type="match status" value="1"/>
</dbReference>
<evidence type="ECO:0000259" key="3">
    <source>
        <dbReference type="SMART" id="SM00031"/>
    </source>
</evidence>
<dbReference type="GO" id="GO:0003677">
    <property type="term" value="F:DNA binding"/>
    <property type="evidence" value="ECO:0007669"/>
    <property type="project" value="TreeGrafter"/>
</dbReference>
<evidence type="ECO:0000313" key="5">
    <source>
        <dbReference type="Proteomes" id="UP000694403"/>
    </source>
</evidence>
<dbReference type="SUPFAM" id="SSF47986">
    <property type="entry name" value="DEATH domain"/>
    <property type="match status" value="1"/>
</dbReference>
<feature type="region of interest" description="Disordered" evidence="2">
    <location>
        <begin position="110"/>
        <end position="208"/>
    </location>
</feature>